<evidence type="ECO:0000256" key="1">
    <source>
        <dbReference type="SAM" id="MobiDB-lite"/>
    </source>
</evidence>
<feature type="compositionally biased region" description="Basic and acidic residues" evidence="1">
    <location>
        <begin position="196"/>
        <end position="205"/>
    </location>
</feature>
<accession>A0A6A3JCJ9</accession>
<dbReference type="AlphaFoldDB" id="A0A6A3JCJ9"/>
<dbReference type="InterPro" id="IPR048324">
    <property type="entry name" value="ZSWIM1-3_RNaseH-like"/>
</dbReference>
<dbReference type="InterPro" id="IPR052579">
    <property type="entry name" value="Zinc_finger_SWIM"/>
</dbReference>
<feature type="domain" description="ZSWIM1/3 RNaseH-like" evidence="2">
    <location>
        <begin position="480"/>
        <end position="528"/>
    </location>
</feature>
<evidence type="ECO:0000313" key="4">
    <source>
        <dbReference type="Proteomes" id="UP000460718"/>
    </source>
</evidence>
<name>A0A6A3JCJ9_9STRA</name>
<dbReference type="Proteomes" id="UP000460718">
    <property type="component" value="Unassembled WGS sequence"/>
</dbReference>
<feature type="compositionally biased region" description="Basic and acidic residues" evidence="1">
    <location>
        <begin position="306"/>
        <end position="316"/>
    </location>
</feature>
<dbReference type="EMBL" id="QXFW01001339">
    <property type="protein sequence ID" value="KAE8992351.1"/>
    <property type="molecule type" value="Genomic_DNA"/>
</dbReference>
<dbReference type="Pfam" id="PF21056">
    <property type="entry name" value="ZSWIM1-3_RNaseH-like"/>
    <property type="match status" value="1"/>
</dbReference>
<feature type="region of interest" description="Disordered" evidence="1">
    <location>
        <begin position="584"/>
        <end position="696"/>
    </location>
</feature>
<feature type="compositionally biased region" description="Acidic residues" evidence="1">
    <location>
        <begin position="130"/>
        <end position="150"/>
    </location>
</feature>
<protein>
    <recommendedName>
        <fullName evidence="2">ZSWIM1/3 RNaseH-like domain-containing protein</fullName>
    </recommendedName>
</protein>
<feature type="compositionally biased region" description="Polar residues" evidence="1">
    <location>
        <begin position="645"/>
        <end position="659"/>
    </location>
</feature>
<gene>
    <name evidence="3" type="ORF">PF011_g17578</name>
</gene>
<dbReference type="PANTHER" id="PTHR31569">
    <property type="entry name" value="SWIM-TYPE DOMAIN-CONTAINING PROTEIN"/>
    <property type="match status" value="1"/>
</dbReference>
<dbReference type="PANTHER" id="PTHR31569:SF4">
    <property type="entry name" value="SWIM-TYPE DOMAIN-CONTAINING PROTEIN"/>
    <property type="match status" value="1"/>
</dbReference>
<feature type="region of interest" description="Disordered" evidence="1">
    <location>
        <begin position="108"/>
        <end position="254"/>
    </location>
</feature>
<organism evidence="3 4">
    <name type="scientific">Phytophthora fragariae</name>
    <dbReference type="NCBI Taxonomy" id="53985"/>
    <lineage>
        <taxon>Eukaryota</taxon>
        <taxon>Sar</taxon>
        <taxon>Stramenopiles</taxon>
        <taxon>Oomycota</taxon>
        <taxon>Peronosporomycetes</taxon>
        <taxon>Peronosporales</taxon>
        <taxon>Peronosporaceae</taxon>
        <taxon>Phytophthora</taxon>
    </lineage>
</organism>
<feature type="compositionally biased region" description="Basic and acidic residues" evidence="1">
    <location>
        <begin position="661"/>
        <end position="673"/>
    </location>
</feature>
<feature type="compositionally biased region" description="Acidic residues" evidence="1">
    <location>
        <begin position="159"/>
        <end position="177"/>
    </location>
</feature>
<reference evidence="3 4" key="1">
    <citation type="submission" date="2018-09" db="EMBL/GenBank/DDBJ databases">
        <title>Genomic investigation of the strawberry pathogen Phytophthora fragariae indicates pathogenicity is determined by transcriptional variation in three key races.</title>
        <authorList>
            <person name="Adams T.M."/>
            <person name="Armitage A.D."/>
            <person name="Sobczyk M.K."/>
            <person name="Bates H.J."/>
            <person name="Dunwell J.M."/>
            <person name="Nellist C.F."/>
            <person name="Harrison R.J."/>
        </authorList>
    </citation>
    <scope>NUCLEOTIDE SEQUENCE [LARGE SCALE GENOMIC DNA]</scope>
    <source>
        <strain evidence="3 4">SCRP245</strain>
    </source>
</reference>
<evidence type="ECO:0000259" key="2">
    <source>
        <dbReference type="Pfam" id="PF21056"/>
    </source>
</evidence>
<feature type="region of interest" description="Disordered" evidence="1">
    <location>
        <begin position="1"/>
        <end position="23"/>
    </location>
</feature>
<feature type="compositionally biased region" description="Acidic residues" evidence="1">
    <location>
        <begin position="185"/>
        <end position="195"/>
    </location>
</feature>
<proteinExistence type="predicted"/>
<feature type="compositionally biased region" description="Basic residues" evidence="1">
    <location>
        <begin position="222"/>
        <end position="237"/>
    </location>
</feature>
<comment type="caution">
    <text evidence="3">The sequence shown here is derived from an EMBL/GenBank/DDBJ whole genome shotgun (WGS) entry which is preliminary data.</text>
</comment>
<sequence>MPDLPTYPGGYKKDVPPRRLAQSTIPDLERLIADRAANEKRRAENKARHSAIIARRRQRVEDIRSGKFLPTLPPAIQAPFDALRAERLAIERNEAVDLHLAVLGRTMRTRSSDAKATAAGSAQSEVLAQLDEEDEEGEPSASDSDYDDQGDDVHQAGDDAGDASAEESDDNAGDDAAEGTLSSDKEEESNQDEESDAGRSDKCDGSEAGSSDDCETASVVSQKRHRKGYRKSKRKAARTATTKSPRGERDDEDGAFLEGFSCRWSSWDAFHGDFEDFQAATYQQFASRTSTSVASRNKKMSNSVAREAKASGDTREVVERRKGTRYIPEEWKKYCKTLRCTHGRCQSARGTGQRKHRVVRATMCTAKVNARVVPGRSGWYVALKASGHHNHPVTKHQWFNYAESRKITDEGLTRDAEEMHKAGAHTKGILAYLRERSGKLVALRDVHNMIQSFKREQRAGLTDAERALAILDEFCAESTESEKPNLRLAVKCFQKHNPAWTKIRVLVTDKAMHEKPVLLEGFPEARQLLCRWHVMTWLKKQATRLAPAQKKQVEGLMKALVYTRSSDEYLDAKEALLHTLGEDVEHPIPVSQTPSAAAAEGDTDDLEEKSAVPVEDDSAAGHDVQDEDARESGTPSTEEAECRPTSASSDTGPAWNSTEMVPEKPSEGSKDDPISFSQPPRVRGLSKREKRRIAGDKELREARKLAVKIRDGKKTRKVRLDDVAALLEGSYRMDVAKSMVDTECPPNHHWTYYI</sequence>
<evidence type="ECO:0000313" key="3">
    <source>
        <dbReference type="EMBL" id="KAE8992351.1"/>
    </source>
</evidence>
<feature type="region of interest" description="Disordered" evidence="1">
    <location>
        <begin position="297"/>
        <end position="316"/>
    </location>
</feature>